<organism evidence="1 2">
    <name type="scientific">Racocetra persica</name>
    <dbReference type="NCBI Taxonomy" id="160502"/>
    <lineage>
        <taxon>Eukaryota</taxon>
        <taxon>Fungi</taxon>
        <taxon>Fungi incertae sedis</taxon>
        <taxon>Mucoromycota</taxon>
        <taxon>Glomeromycotina</taxon>
        <taxon>Glomeromycetes</taxon>
        <taxon>Diversisporales</taxon>
        <taxon>Gigasporaceae</taxon>
        <taxon>Racocetra</taxon>
    </lineage>
</organism>
<feature type="non-terminal residue" evidence="1">
    <location>
        <position position="80"/>
    </location>
</feature>
<name>A0ACA9SLR9_9GLOM</name>
<sequence>CINTTPVSRKKSSTKFWSKALDSTANRKILKNFYENNIIQFDKNISVPAPNLQPNLQDKIFWDGFRDALLSNKRRPDSKI</sequence>
<dbReference type="Proteomes" id="UP000789920">
    <property type="component" value="Unassembled WGS sequence"/>
</dbReference>
<accession>A0ACA9SLR9</accession>
<gene>
    <name evidence="1" type="ORF">RPERSI_LOCUS31559</name>
</gene>
<dbReference type="EMBL" id="CAJVQC010127707">
    <property type="protein sequence ID" value="CAG8840755.1"/>
    <property type="molecule type" value="Genomic_DNA"/>
</dbReference>
<feature type="non-terminal residue" evidence="1">
    <location>
        <position position="1"/>
    </location>
</feature>
<comment type="caution">
    <text evidence="1">The sequence shown here is derived from an EMBL/GenBank/DDBJ whole genome shotgun (WGS) entry which is preliminary data.</text>
</comment>
<proteinExistence type="predicted"/>
<evidence type="ECO:0000313" key="1">
    <source>
        <dbReference type="EMBL" id="CAG8840755.1"/>
    </source>
</evidence>
<protein>
    <submittedName>
        <fullName evidence="1">26597_t:CDS:1</fullName>
    </submittedName>
</protein>
<keyword evidence="2" id="KW-1185">Reference proteome</keyword>
<reference evidence="1" key="1">
    <citation type="submission" date="2021-06" db="EMBL/GenBank/DDBJ databases">
        <authorList>
            <person name="Kallberg Y."/>
            <person name="Tangrot J."/>
            <person name="Rosling A."/>
        </authorList>
    </citation>
    <scope>NUCLEOTIDE SEQUENCE</scope>
    <source>
        <strain evidence="1">MA461A</strain>
    </source>
</reference>
<evidence type="ECO:0000313" key="2">
    <source>
        <dbReference type="Proteomes" id="UP000789920"/>
    </source>
</evidence>